<comment type="caution">
    <text evidence="1">The sequence shown here is derived from an EMBL/GenBank/DDBJ whole genome shotgun (WGS) entry which is preliminary data.</text>
</comment>
<dbReference type="EMBL" id="JBHRWW010000002">
    <property type="protein sequence ID" value="MFC3687750.1"/>
    <property type="molecule type" value="Genomic_DNA"/>
</dbReference>
<sequence>MSSAPEQDQGSTGPGPEQLRAMWEAADPVPAGLADRVAFALQVEELTSSDLDLELELMRLTAEQNEAVGSRGDQVRTVTFGSDSLTVMLALSDVEGGSRVDAWVAPGGRRRVQVRTADGTSELQSDSTGRFAVPLVRPGHLQLVLDVDQGRTVVTPALTL</sequence>
<gene>
    <name evidence="1" type="ORF">ACFOLH_05275</name>
</gene>
<name>A0ABV7WDB2_9MICO</name>
<accession>A0ABV7WDB2</accession>
<protein>
    <recommendedName>
        <fullName evidence="3">Carboxypeptidase regulatory-like domain-containing protein</fullName>
    </recommendedName>
</protein>
<keyword evidence="2" id="KW-1185">Reference proteome</keyword>
<evidence type="ECO:0000313" key="1">
    <source>
        <dbReference type="EMBL" id="MFC3687750.1"/>
    </source>
</evidence>
<organism evidence="1 2">
    <name type="scientific">Aquipuribacter hungaricus</name>
    <dbReference type="NCBI Taxonomy" id="545624"/>
    <lineage>
        <taxon>Bacteria</taxon>
        <taxon>Bacillati</taxon>
        <taxon>Actinomycetota</taxon>
        <taxon>Actinomycetes</taxon>
        <taxon>Micrococcales</taxon>
        <taxon>Intrasporangiaceae</taxon>
        <taxon>Aquipuribacter</taxon>
    </lineage>
</organism>
<proteinExistence type="predicted"/>
<evidence type="ECO:0000313" key="2">
    <source>
        <dbReference type="Proteomes" id="UP001595685"/>
    </source>
</evidence>
<dbReference type="RefSeq" id="WP_340295545.1">
    <property type="nucleotide sequence ID" value="NZ_JBBEOI010000257.1"/>
</dbReference>
<dbReference type="Proteomes" id="UP001595685">
    <property type="component" value="Unassembled WGS sequence"/>
</dbReference>
<evidence type="ECO:0008006" key="3">
    <source>
        <dbReference type="Google" id="ProtNLM"/>
    </source>
</evidence>
<reference evidence="2" key="1">
    <citation type="journal article" date="2019" name="Int. J. Syst. Evol. Microbiol.">
        <title>The Global Catalogue of Microorganisms (GCM) 10K type strain sequencing project: providing services to taxonomists for standard genome sequencing and annotation.</title>
        <authorList>
            <consortium name="The Broad Institute Genomics Platform"/>
            <consortium name="The Broad Institute Genome Sequencing Center for Infectious Disease"/>
            <person name="Wu L."/>
            <person name="Ma J."/>
        </authorList>
    </citation>
    <scope>NUCLEOTIDE SEQUENCE [LARGE SCALE GENOMIC DNA]</scope>
    <source>
        <strain evidence="2">NCAIM B.02333</strain>
    </source>
</reference>